<evidence type="ECO:0000313" key="2">
    <source>
        <dbReference type="EMBL" id="SDF93953.1"/>
    </source>
</evidence>
<dbReference type="Proteomes" id="UP000199259">
    <property type="component" value="Unassembled WGS sequence"/>
</dbReference>
<keyword evidence="1" id="KW-0472">Membrane</keyword>
<sequence>MQKINIQNKIRTVSCFTMILLVIGMVLVTPTLACPVEKSDSSGFLSSCESCNGAELKDIKESDENIIDKNVKTALKSTDIQKLTEALREKGYNLDLANAQGVNAIVDGIYSEALVLPFSSTDNSTVFIEAVIVNNKILRNQAMIVYKDTTSFPMTIDALTIDNDIVTTHSFDVEDLLGENVKAKIQSTEVLASTNPLVSVQTTSSSDNCDMCTDLYDYACRGVWSVTAAVLCYLSGVATLYGTIKCAAVAFVVLEVINKDGCGPVAPVACEIMGFC</sequence>
<gene>
    <name evidence="2" type="ORF">SAMN04488589_1755</name>
</gene>
<dbReference type="RefSeq" id="WP_091710089.1">
    <property type="nucleotide sequence ID" value="NZ_FNCA01000005.1"/>
</dbReference>
<evidence type="ECO:0000313" key="3">
    <source>
        <dbReference type="Proteomes" id="UP000199259"/>
    </source>
</evidence>
<keyword evidence="1" id="KW-0812">Transmembrane</keyword>
<keyword evidence="1" id="KW-1133">Transmembrane helix</keyword>
<proteinExistence type="predicted"/>
<reference evidence="2 3" key="1">
    <citation type="submission" date="2016-10" db="EMBL/GenBank/DDBJ databases">
        <authorList>
            <person name="Varghese N."/>
            <person name="Submissions S."/>
        </authorList>
    </citation>
    <scope>NUCLEOTIDE SEQUENCE [LARGE SCALE GENOMIC DNA]</scope>
    <source>
        <strain evidence="2 3">PL 12/M</strain>
    </source>
</reference>
<dbReference type="NCBIfam" id="TIGR04449">
    <property type="entry name" value="halocin_C8_dom"/>
    <property type="match status" value="1"/>
</dbReference>
<dbReference type="EMBL" id="FNCA01000005">
    <property type="protein sequence ID" value="SDF93953.1"/>
    <property type="molecule type" value="Genomic_DNA"/>
</dbReference>
<feature type="transmembrane region" description="Helical" evidence="1">
    <location>
        <begin position="12"/>
        <end position="33"/>
    </location>
</feature>
<protein>
    <submittedName>
        <fullName evidence="2">Halocin C8-like bacteriocin domain-containing protein</fullName>
    </submittedName>
</protein>
<dbReference type="AlphaFoldDB" id="A0A7Z7FCV1"/>
<evidence type="ECO:0000256" key="1">
    <source>
        <dbReference type="SAM" id="Phobius"/>
    </source>
</evidence>
<dbReference type="OrthoDB" id="137857at2157"/>
<dbReference type="InterPro" id="IPR031033">
    <property type="entry name" value="Halocin_C8_dom"/>
</dbReference>
<accession>A0A7Z7FCV1</accession>
<name>A0A7Z7FCV1_9EURY</name>
<keyword evidence="3" id="KW-1185">Reference proteome</keyword>
<comment type="caution">
    <text evidence="2">The sequence shown here is derived from an EMBL/GenBank/DDBJ whole genome shotgun (WGS) entry which is preliminary data.</text>
</comment>
<organism evidence="2 3">
    <name type="scientific">Methanolobus vulcani</name>
    <dbReference type="NCBI Taxonomy" id="38026"/>
    <lineage>
        <taxon>Archaea</taxon>
        <taxon>Methanobacteriati</taxon>
        <taxon>Methanobacteriota</taxon>
        <taxon>Stenosarchaea group</taxon>
        <taxon>Methanomicrobia</taxon>
        <taxon>Methanosarcinales</taxon>
        <taxon>Methanosarcinaceae</taxon>
        <taxon>Methanolobus</taxon>
    </lineage>
</organism>